<dbReference type="AlphaFoldDB" id="A0AAN9SL00"/>
<dbReference type="EMBL" id="JAYMYS010000003">
    <property type="protein sequence ID" value="KAK7399792.1"/>
    <property type="molecule type" value="Genomic_DNA"/>
</dbReference>
<reference evidence="2 3" key="1">
    <citation type="submission" date="2024-01" db="EMBL/GenBank/DDBJ databases">
        <title>The genomes of 5 underutilized Papilionoideae crops provide insights into root nodulation and disease resistanc.</title>
        <authorList>
            <person name="Jiang F."/>
        </authorList>
    </citation>
    <scope>NUCLEOTIDE SEQUENCE [LARGE SCALE GENOMIC DNA]</scope>
    <source>
        <strain evidence="2">DUOXIRENSHENG_FW03</strain>
        <tissue evidence="2">Leaves</tissue>
    </source>
</reference>
<evidence type="ECO:0000313" key="2">
    <source>
        <dbReference type="EMBL" id="KAK7399792.1"/>
    </source>
</evidence>
<name>A0AAN9SL00_PSOTE</name>
<keyword evidence="1" id="KW-0472">Membrane</keyword>
<proteinExistence type="predicted"/>
<gene>
    <name evidence="2" type="ORF">VNO78_10984</name>
</gene>
<dbReference type="Proteomes" id="UP001386955">
    <property type="component" value="Unassembled WGS sequence"/>
</dbReference>
<evidence type="ECO:0000256" key="1">
    <source>
        <dbReference type="SAM" id="Phobius"/>
    </source>
</evidence>
<keyword evidence="1" id="KW-0812">Transmembrane</keyword>
<sequence length="118" mass="13470">MILSRFRMAVVLCSILHAGLSAVSVLLVLPLVCQDHLYIRVNYWHITSFTPIWGHQSLWVLLIRLYNLLNSNLVRNYCWSKWGAHHFMVAAVLDMAFGLNLKLPKENFVSQGNSIASC</sequence>
<comment type="caution">
    <text evidence="2">The sequence shown here is derived from an EMBL/GenBank/DDBJ whole genome shotgun (WGS) entry which is preliminary data.</text>
</comment>
<organism evidence="2 3">
    <name type="scientific">Psophocarpus tetragonolobus</name>
    <name type="common">Winged bean</name>
    <name type="synonym">Dolichos tetragonolobus</name>
    <dbReference type="NCBI Taxonomy" id="3891"/>
    <lineage>
        <taxon>Eukaryota</taxon>
        <taxon>Viridiplantae</taxon>
        <taxon>Streptophyta</taxon>
        <taxon>Embryophyta</taxon>
        <taxon>Tracheophyta</taxon>
        <taxon>Spermatophyta</taxon>
        <taxon>Magnoliopsida</taxon>
        <taxon>eudicotyledons</taxon>
        <taxon>Gunneridae</taxon>
        <taxon>Pentapetalae</taxon>
        <taxon>rosids</taxon>
        <taxon>fabids</taxon>
        <taxon>Fabales</taxon>
        <taxon>Fabaceae</taxon>
        <taxon>Papilionoideae</taxon>
        <taxon>50 kb inversion clade</taxon>
        <taxon>NPAAA clade</taxon>
        <taxon>indigoferoid/millettioid clade</taxon>
        <taxon>Phaseoleae</taxon>
        <taxon>Psophocarpus</taxon>
    </lineage>
</organism>
<protein>
    <submittedName>
        <fullName evidence="2">Uncharacterized protein</fullName>
    </submittedName>
</protein>
<evidence type="ECO:0000313" key="3">
    <source>
        <dbReference type="Proteomes" id="UP001386955"/>
    </source>
</evidence>
<accession>A0AAN9SL00</accession>
<keyword evidence="1" id="KW-1133">Transmembrane helix</keyword>
<feature type="transmembrane region" description="Helical" evidence="1">
    <location>
        <begin position="41"/>
        <end position="62"/>
    </location>
</feature>
<keyword evidence="3" id="KW-1185">Reference proteome</keyword>
<feature type="transmembrane region" description="Helical" evidence="1">
    <location>
        <begin position="6"/>
        <end position="29"/>
    </location>
</feature>